<dbReference type="Proteomes" id="UP001164746">
    <property type="component" value="Chromosome 4"/>
</dbReference>
<evidence type="ECO:0000313" key="1">
    <source>
        <dbReference type="EMBL" id="WAR02655.1"/>
    </source>
</evidence>
<evidence type="ECO:0000313" key="2">
    <source>
        <dbReference type="Proteomes" id="UP001164746"/>
    </source>
</evidence>
<dbReference type="PANTHER" id="PTHR47510">
    <property type="entry name" value="REVERSE TRANSCRIPTASE DOMAIN-CONTAINING PROTEIN"/>
    <property type="match status" value="1"/>
</dbReference>
<accession>A0ABY7DYS5</accession>
<proteinExistence type="predicted"/>
<gene>
    <name evidence="1" type="ORF">MAR_009213</name>
</gene>
<keyword evidence="2" id="KW-1185">Reference proteome</keyword>
<sequence length="257" mass="30028">SIGLAFDTGIKDILVTGDFNLDQFKNPTKQKINDIFLKYGLSQVIHEAIENSQSLVDLILVSSPELIPISGVGEPFLDQSILKRTIWKYSDGNYELLRNEISLFDWNTCFDQDIDVQATMFTKQLLFFCELCIPNKTVTIRTSHPPWFHNEIRTSIRRRKRAYKRAKKTKNPAHLATYKQLRNEANHLIRSAKHSHFNKLAYALREQHHNSDFWKLIKQFTQPTSAKQNIPSLIHNNQIYEDNYDKANILNMFFQSQ</sequence>
<feature type="non-terminal residue" evidence="1">
    <location>
        <position position="257"/>
    </location>
</feature>
<protein>
    <recommendedName>
        <fullName evidence="3">Endonuclease/exonuclease/phosphatase domain-containing protein</fullName>
    </recommendedName>
</protein>
<dbReference type="PANTHER" id="PTHR47510:SF3">
    <property type="entry name" value="ENDO_EXONUCLEASE_PHOSPHATASE DOMAIN-CONTAINING PROTEIN"/>
    <property type="match status" value="1"/>
</dbReference>
<dbReference type="EMBL" id="CP111015">
    <property type="protein sequence ID" value="WAR02655.1"/>
    <property type="molecule type" value="Genomic_DNA"/>
</dbReference>
<name>A0ABY7DYS5_MYAAR</name>
<organism evidence="1 2">
    <name type="scientific">Mya arenaria</name>
    <name type="common">Soft-shell clam</name>
    <dbReference type="NCBI Taxonomy" id="6604"/>
    <lineage>
        <taxon>Eukaryota</taxon>
        <taxon>Metazoa</taxon>
        <taxon>Spiralia</taxon>
        <taxon>Lophotrochozoa</taxon>
        <taxon>Mollusca</taxon>
        <taxon>Bivalvia</taxon>
        <taxon>Autobranchia</taxon>
        <taxon>Heteroconchia</taxon>
        <taxon>Euheterodonta</taxon>
        <taxon>Imparidentia</taxon>
        <taxon>Neoheterodontei</taxon>
        <taxon>Myida</taxon>
        <taxon>Myoidea</taxon>
        <taxon>Myidae</taxon>
        <taxon>Mya</taxon>
    </lineage>
</organism>
<evidence type="ECO:0008006" key="3">
    <source>
        <dbReference type="Google" id="ProtNLM"/>
    </source>
</evidence>
<reference evidence="1" key="1">
    <citation type="submission" date="2022-11" db="EMBL/GenBank/DDBJ databases">
        <title>Centuries of genome instability and evolution in soft-shell clam transmissible cancer (bioRxiv).</title>
        <authorList>
            <person name="Hart S.F.M."/>
            <person name="Yonemitsu M.A."/>
            <person name="Giersch R.M."/>
            <person name="Beal B.F."/>
            <person name="Arriagada G."/>
            <person name="Davis B.W."/>
            <person name="Ostrander E.A."/>
            <person name="Goff S.P."/>
            <person name="Metzger M.J."/>
        </authorList>
    </citation>
    <scope>NUCLEOTIDE SEQUENCE</scope>
    <source>
        <strain evidence="1">MELC-2E11</strain>
        <tissue evidence="1">Siphon/mantle</tissue>
    </source>
</reference>
<feature type="non-terminal residue" evidence="1">
    <location>
        <position position="1"/>
    </location>
</feature>